<protein>
    <submittedName>
        <fullName evidence="2">Outer membrane lipoprotein</fullName>
    </submittedName>
</protein>
<dbReference type="RefSeq" id="WP_113744379.1">
    <property type="nucleotide sequence ID" value="NZ_UAPU01000005.1"/>
</dbReference>
<keyword evidence="2" id="KW-0449">Lipoprotein</keyword>
<dbReference type="OrthoDB" id="9783990at2"/>
<feature type="domain" description="BON" evidence="1">
    <location>
        <begin position="134"/>
        <end position="204"/>
    </location>
</feature>
<keyword evidence="3" id="KW-1185">Reference proteome</keyword>
<dbReference type="Pfam" id="PF04972">
    <property type="entry name" value="BON"/>
    <property type="match status" value="1"/>
</dbReference>
<dbReference type="PANTHER" id="PTHR34606:SF4">
    <property type="entry name" value="OUTER MEMBRANE LIPOPROTEIN DOLP"/>
    <property type="match status" value="1"/>
</dbReference>
<sequence>MSIVKNLKKPVLIGVALTAPLFFSGCAALIVGAGAGAAGAIIGSDSRTVSTMAYDQQIEGKAQDILNNNQELANSDDFAIDVYSMSGNVLVVGQTVNKPYLDWCLREIAKLDYVRHVYNYATIGKPISATDTANDSYITSKVKGLLLISKDISSGRFKVVTENANVYLMGYVTEDEAKRAVNQTLTVPGVRKIYTIFDYMNQTSLSKSGQRPIEVVPTRVENKSYVGNSTYVPPVSSDDNGGAMIVDDMSSTPALDQY</sequence>
<dbReference type="AlphaFoldDB" id="A0A2X0WIS7"/>
<dbReference type="Proteomes" id="UP000250086">
    <property type="component" value="Unassembled WGS sequence"/>
</dbReference>
<evidence type="ECO:0000313" key="3">
    <source>
        <dbReference type="Proteomes" id="UP000250086"/>
    </source>
</evidence>
<proteinExistence type="predicted"/>
<evidence type="ECO:0000313" key="2">
    <source>
        <dbReference type="EMBL" id="SPT70287.1"/>
    </source>
</evidence>
<evidence type="ECO:0000259" key="1">
    <source>
        <dbReference type="PROSITE" id="PS50914"/>
    </source>
</evidence>
<name>A0A2X0WIS7_9GAMM</name>
<organism evidence="2 3">
    <name type="scientific">Anaerobiospirillum thomasii</name>
    <dbReference type="NCBI Taxonomy" id="179995"/>
    <lineage>
        <taxon>Bacteria</taxon>
        <taxon>Pseudomonadati</taxon>
        <taxon>Pseudomonadota</taxon>
        <taxon>Gammaproteobacteria</taxon>
        <taxon>Aeromonadales</taxon>
        <taxon>Succinivibrionaceae</taxon>
        <taxon>Anaerobiospirillum</taxon>
    </lineage>
</organism>
<dbReference type="PROSITE" id="PS51257">
    <property type="entry name" value="PROKAR_LIPOPROTEIN"/>
    <property type="match status" value="1"/>
</dbReference>
<dbReference type="PANTHER" id="PTHR34606">
    <property type="entry name" value="BON DOMAIN-CONTAINING PROTEIN"/>
    <property type="match status" value="1"/>
</dbReference>
<dbReference type="EMBL" id="UAPV01000001">
    <property type="protein sequence ID" value="SPT70287.1"/>
    <property type="molecule type" value="Genomic_DNA"/>
</dbReference>
<accession>A0A2X0WIS7</accession>
<dbReference type="PROSITE" id="PS50914">
    <property type="entry name" value="BON"/>
    <property type="match status" value="1"/>
</dbReference>
<dbReference type="InterPro" id="IPR051686">
    <property type="entry name" value="Lipoprotein_DolP"/>
</dbReference>
<dbReference type="InterPro" id="IPR007055">
    <property type="entry name" value="BON_dom"/>
</dbReference>
<gene>
    <name evidence="2" type="ORF">NCTC13093_01697</name>
</gene>
<reference evidence="2 3" key="1">
    <citation type="submission" date="2018-06" db="EMBL/GenBank/DDBJ databases">
        <authorList>
            <consortium name="Pathogen Informatics"/>
            <person name="Doyle S."/>
        </authorList>
    </citation>
    <scope>NUCLEOTIDE SEQUENCE [LARGE SCALE GENOMIC DNA]</scope>
    <source>
        <strain evidence="2 3">NCTC13093</strain>
    </source>
</reference>